<dbReference type="Pfam" id="PF08576">
    <property type="entry name" value="DUF1764"/>
    <property type="match status" value="1"/>
</dbReference>
<accession>F6H391</accession>
<name>F6H391_VITVI</name>
<dbReference type="PANTHER" id="PTHR34066">
    <property type="entry name" value="GROWTH FACTOR 2"/>
    <property type="match status" value="1"/>
</dbReference>
<dbReference type="Proteomes" id="UP000009183">
    <property type="component" value="Chromosome 4"/>
</dbReference>
<evidence type="ECO:0000256" key="1">
    <source>
        <dbReference type="SAM" id="MobiDB-lite"/>
    </source>
</evidence>
<dbReference type="PANTHER" id="PTHR34066:SF1">
    <property type="entry name" value="DUF1764 FAMILY PROTEIN"/>
    <property type="match status" value="1"/>
</dbReference>
<dbReference type="STRING" id="29760.F6H391"/>
<sequence>MPKKSSAKKPKSKQESPDVEQKKPTPIVKEPRNEIDEIFSGKKRKTPEKESPDVEEEKPTPAVKKSTNEIDEIFAGKKKKKKPKQEQPEKGIEGVNSKVKNKKRIKRDEGGGFSDSPSRARKKTEDGLVLYTEEELGIGKSDAGGTPLCPFDCSCCF</sequence>
<evidence type="ECO:0008006" key="4">
    <source>
        <dbReference type="Google" id="ProtNLM"/>
    </source>
</evidence>
<feature type="compositionally biased region" description="Basic residues" evidence="1">
    <location>
        <begin position="1"/>
        <end position="11"/>
    </location>
</feature>
<gene>
    <name evidence="2" type="ordered locus">VIT_04s0008g00780</name>
</gene>
<evidence type="ECO:0000313" key="3">
    <source>
        <dbReference type="Proteomes" id="UP000009183"/>
    </source>
</evidence>
<dbReference type="EMBL" id="FN595231">
    <property type="protein sequence ID" value="CCB46547.1"/>
    <property type="molecule type" value="Genomic_DNA"/>
</dbReference>
<organism evidence="2 3">
    <name type="scientific">Vitis vinifera</name>
    <name type="common">Grape</name>
    <dbReference type="NCBI Taxonomy" id="29760"/>
    <lineage>
        <taxon>Eukaryota</taxon>
        <taxon>Viridiplantae</taxon>
        <taxon>Streptophyta</taxon>
        <taxon>Embryophyta</taxon>
        <taxon>Tracheophyta</taxon>
        <taxon>Spermatophyta</taxon>
        <taxon>Magnoliopsida</taxon>
        <taxon>eudicotyledons</taxon>
        <taxon>Gunneridae</taxon>
        <taxon>Pentapetalae</taxon>
        <taxon>rosids</taxon>
        <taxon>Vitales</taxon>
        <taxon>Vitaceae</taxon>
        <taxon>Viteae</taxon>
        <taxon>Vitis</taxon>
    </lineage>
</organism>
<dbReference type="InterPro" id="IPR013885">
    <property type="entry name" value="DUF1764_euk"/>
</dbReference>
<proteinExistence type="predicted"/>
<dbReference type="eggNOG" id="ENOG502S9GU">
    <property type="taxonomic scope" value="Eukaryota"/>
</dbReference>
<evidence type="ECO:0000313" key="2">
    <source>
        <dbReference type="EMBL" id="CCB46547.1"/>
    </source>
</evidence>
<dbReference type="AlphaFoldDB" id="F6H391"/>
<dbReference type="InParanoid" id="F6H391"/>
<dbReference type="PaxDb" id="29760-VIT_04s0008g00780.t01"/>
<dbReference type="HOGENOM" id="CLU_103523_2_1_1"/>
<feature type="compositionally biased region" description="Basic and acidic residues" evidence="1">
    <location>
        <begin position="12"/>
        <end position="35"/>
    </location>
</feature>
<dbReference type="OrthoDB" id="20835at2759"/>
<protein>
    <recommendedName>
        <fullName evidence="4">DUF1764 domain-containing protein</fullName>
    </recommendedName>
</protein>
<reference evidence="3" key="1">
    <citation type="journal article" date="2007" name="Nature">
        <title>The grapevine genome sequence suggests ancestral hexaploidization in major angiosperm phyla.</title>
        <authorList>
            <consortium name="The French-Italian Public Consortium for Grapevine Genome Characterization."/>
            <person name="Jaillon O."/>
            <person name="Aury J.-M."/>
            <person name="Noel B."/>
            <person name="Policriti A."/>
            <person name="Clepet C."/>
            <person name="Casagrande A."/>
            <person name="Choisne N."/>
            <person name="Aubourg S."/>
            <person name="Vitulo N."/>
            <person name="Jubin C."/>
            <person name="Vezzi A."/>
            <person name="Legeai F."/>
            <person name="Hugueney P."/>
            <person name="Dasilva C."/>
            <person name="Horner D."/>
            <person name="Mica E."/>
            <person name="Jublot D."/>
            <person name="Poulain J."/>
            <person name="Bruyere C."/>
            <person name="Billault A."/>
            <person name="Segurens B."/>
            <person name="Gouyvenoux M."/>
            <person name="Ugarte E."/>
            <person name="Cattonaro F."/>
            <person name="Anthouard V."/>
            <person name="Vico V."/>
            <person name="Del Fabbro C."/>
            <person name="Alaux M."/>
            <person name="Di Gaspero G."/>
            <person name="Dumas V."/>
            <person name="Felice N."/>
            <person name="Paillard S."/>
            <person name="Juman I."/>
            <person name="Moroldo M."/>
            <person name="Scalabrin S."/>
            <person name="Canaguier A."/>
            <person name="Le Clainche I."/>
            <person name="Malacrida G."/>
            <person name="Durand E."/>
            <person name="Pesole G."/>
            <person name="Laucou V."/>
            <person name="Chatelet P."/>
            <person name="Merdinoglu D."/>
            <person name="Delledonne M."/>
            <person name="Pezzotti M."/>
            <person name="Lecharny A."/>
            <person name="Scarpelli C."/>
            <person name="Artiguenave F."/>
            <person name="Pe M.E."/>
            <person name="Valle G."/>
            <person name="Morgante M."/>
            <person name="Caboche M."/>
            <person name="Adam-Blondon A.-F."/>
            <person name="Weissenbach J."/>
            <person name="Quetier F."/>
            <person name="Wincker P."/>
        </authorList>
    </citation>
    <scope>NUCLEOTIDE SEQUENCE [LARGE SCALE GENOMIC DNA]</scope>
    <source>
        <strain evidence="3">cv. Pinot noir / PN40024</strain>
    </source>
</reference>
<feature type="region of interest" description="Disordered" evidence="1">
    <location>
        <begin position="1"/>
        <end position="127"/>
    </location>
</feature>
<dbReference type="KEGG" id="vvi:104878979"/>
<keyword evidence="3" id="KW-1185">Reference proteome</keyword>